<feature type="transmembrane region" description="Helical" evidence="1">
    <location>
        <begin position="178"/>
        <end position="201"/>
    </location>
</feature>
<feature type="transmembrane region" description="Helical" evidence="1">
    <location>
        <begin position="12"/>
        <end position="30"/>
    </location>
</feature>
<evidence type="ECO:0000313" key="2">
    <source>
        <dbReference type="EMBL" id="GAA4622706.1"/>
    </source>
</evidence>
<dbReference type="EMBL" id="BAABHK010000002">
    <property type="protein sequence ID" value="GAA4622706.1"/>
    <property type="molecule type" value="Genomic_DNA"/>
</dbReference>
<keyword evidence="1" id="KW-0472">Membrane</keyword>
<feature type="transmembrane region" description="Helical" evidence="1">
    <location>
        <begin position="293"/>
        <end position="316"/>
    </location>
</feature>
<keyword evidence="3" id="KW-1185">Reference proteome</keyword>
<feature type="transmembrane region" description="Helical" evidence="1">
    <location>
        <begin position="50"/>
        <end position="74"/>
    </location>
</feature>
<dbReference type="Proteomes" id="UP001501442">
    <property type="component" value="Unassembled WGS sequence"/>
</dbReference>
<keyword evidence="1" id="KW-1133">Transmembrane helix</keyword>
<evidence type="ECO:0000256" key="1">
    <source>
        <dbReference type="SAM" id="Phobius"/>
    </source>
</evidence>
<sequence length="397" mass="43129">MSRPGVDTVAPPWIWMFFVGYLAIGVPDWIRTWRRQLADYSGHDSLAFTLLKVFAVVELLPVAFLAAGIAGVALPAVRGRWVERRFGLVPDDRPVIAEMRRFAETYAPGVDLRVTLRPGRLARVYPVGLRRARIAVFRPMAALWRQDRPAAQAVLLHEIAHLRQGDHLLVGLGSPFPWLVRVCAPMFLAAELLPAVALFIANPHLGTAVGAQVVLDLGAIPRQLILPVTALWLAELGADRFPAQVAGPHALQCALDRSRSASWLGLLSHPPKGLRRYLAAHPRAATFTLLTGWFAALVVKLAVTIVAATPASLMIGNSVPDTARMLTRGIRDFLVDGRPLLLAALALLVTWPLLAPLWTRGWSPGTPPGRPSRYPLYLAATAAPTLLVLGSLLVPVP</sequence>
<accession>A0ABP8U2Z2</accession>
<name>A0ABP8U2Z2_9ACTN</name>
<gene>
    <name evidence="2" type="ORF">GCM10023196_015980</name>
</gene>
<organism evidence="2 3">
    <name type="scientific">Actinoallomurus vinaceus</name>
    <dbReference type="NCBI Taxonomy" id="1080074"/>
    <lineage>
        <taxon>Bacteria</taxon>
        <taxon>Bacillati</taxon>
        <taxon>Actinomycetota</taxon>
        <taxon>Actinomycetes</taxon>
        <taxon>Streptosporangiales</taxon>
        <taxon>Thermomonosporaceae</taxon>
        <taxon>Actinoallomurus</taxon>
    </lineage>
</organism>
<feature type="transmembrane region" description="Helical" evidence="1">
    <location>
        <begin position="337"/>
        <end position="354"/>
    </location>
</feature>
<reference evidence="3" key="1">
    <citation type="journal article" date="2019" name="Int. J. Syst. Evol. Microbiol.">
        <title>The Global Catalogue of Microorganisms (GCM) 10K type strain sequencing project: providing services to taxonomists for standard genome sequencing and annotation.</title>
        <authorList>
            <consortium name="The Broad Institute Genomics Platform"/>
            <consortium name="The Broad Institute Genome Sequencing Center for Infectious Disease"/>
            <person name="Wu L."/>
            <person name="Ma J."/>
        </authorList>
    </citation>
    <scope>NUCLEOTIDE SEQUENCE [LARGE SCALE GENOMIC DNA]</scope>
    <source>
        <strain evidence="3">JCM 17939</strain>
    </source>
</reference>
<feature type="transmembrane region" description="Helical" evidence="1">
    <location>
        <begin position="374"/>
        <end position="394"/>
    </location>
</feature>
<protein>
    <recommendedName>
        <fullName evidence="4">Peptidase M48 domain-containing protein</fullName>
    </recommendedName>
</protein>
<comment type="caution">
    <text evidence="2">The sequence shown here is derived from an EMBL/GenBank/DDBJ whole genome shotgun (WGS) entry which is preliminary data.</text>
</comment>
<proteinExistence type="predicted"/>
<evidence type="ECO:0008006" key="4">
    <source>
        <dbReference type="Google" id="ProtNLM"/>
    </source>
</evidence>
<evidence type="ECO:0000313" key="3">
    <source>
        <dbReference type="Proteomes" id="UP001501442"/>
    </source>
</evidence>
<keyword evidence="1" id="KW-0812">Transmembrane</keyword>